<proteinExistence type="predicted"/>
<keyword evidence="5 6" id="KW-0472">Membrane</keyword>
<organism evidence="7 8">
    <name type="scientific">Gracilinema caldarium (strain ATCC 51460 / DSM 7334 / H1)</name>
    <name type="common">Treponema caldarium</name>
    <dbReference type="NCBI Taxonomy" id="744872"/>
    <lineage>
        <taxon>Bacteria</taxon>
        <taxon>Pseudomonadati</taxon>
        <taxon>Spirochaetota</taxon>
        <taxon>Spirochaetia</taxon>
        <taxon>Spirochaetales</taxon>
        <taxon>Breznakiellaceae</taxon>
        <taxon>Gracilinema</taxon>
    </lineage>
</organism>
<evidence type="ECO:0000256" key="4">
    <source>
        <dbReference type="ARBA" id="ARBA00022989"/>
    </source>
</evidence>
<dbReference type="EMBL" id="CP002868">
    <property type="protein sequence ID" value="AEJ19179.1"/>
    <property type="molecule type" value="Genomic_DNA"/>
</dbReference>
<evidence type="ECO:0000313" key="8">
    <source>
        <dbReference type="Proteomes" id="UP000000503"/>
    </source>
</evidence>
<comment type="subcellular location">
    <subcellularLocation>
        <location evidence="1">Cell membrane</location>
    </subcellularLocation>
</comment>
<evidence type="ECO:0000313" key="7">
    <source>
        <dbReference type="EMBL" id="AEJ19179.1"/>
    </source>
</evidence>
<evidence type="ECO:0000256" key="3">
    <source>
        <dbReference type="ARBA" id="ARBA00022692"/>
    </source>
</evidence>
<dbReference type="AlphaFoldDB" id="F8EXF2"/>
<accession>F8EXF2</accession>
<keyword evidence="4 6" id="KW-1133">Transmembrane helix</keyword>
<dbReference type="Pfam" id="PF04277">
    <property type="entry name" value="OAD_gamma"/>
    <property type="match status" value="1"/>
</dbReference>
<evidence type="ECO:0000256" key="2">
    <source>
        <dbReference type="ARBA" id="ARBA00022475"/>
    </source>
</evidence>
<name>F8EXF2_GRAC1</name>
<dbReference type="RefSeq" id="WP_013968490.1">
    <property type="nucleotide sequence ID" value="NC_015732.1"/>
</dbReference>
<dbReference type="GO" id="GO:0005886">
    <property type="term" value="C:plasma membrane"/>
    <property type="evidence" value="ECO:0007669"/>
    <property type="project" value="UniProtKB-SubCell"/>
</dbReference>
<dbReference type="eggNOG" id="ENOG50326P4">
    <property type="taxonomic scope" value="Bacteria"/>
</dbReference>
<dbReference type="KEGG" id="scd:Spica_1030"/>
<reference evidence="8" key="1">
    <citation type="journal article" date="2013" name="Stand. Genomic Sci.">
        <title>Genome sequence of the thermophilic fresh-water bacterium Spirochaeta caldaria type strain (H1(T)), reclassification of Spirochaeta caldaria, Spirochaeta stenostrepta, and Spirochaeta zuelzerae in the genus Treponema as Treponema caldaria comb. nov., Treponema stenostrepta comb. nov., and Treponema zuelzerae comb. nov., and emendation of the genus Treponema.</title>
        <authorList>
            <person name="Abt B."/>
            <person name="Goker M."/>
            <person name="Scheuner C."/>
            <person name="Han C."/>
            <person name="Lu M."/>
            <person name="Misra M."/>
            <person name="Lapidus A."/>
            <person name="Nolan M."/>
            <person name="Lucas S."/>
            <person name="Hammon N."/>
            <person name="Deshpande S."/>
            <person name="Cheng J.F."/>
            <person name="Tapia R."/>
            <person name="Goodwin L.A."/>
            <person name="Pitluck S."/>
            <person name="Liolios K."/>
            <person name="Pagani I."/>
            <person name="Ivanova N."/>
            <person name="Mavromatis K."/>
            <person name="Mikhailova N."/>
            <person name="Huntemann M."/>
            <person name="Pati A."/>
            <person name="Chen A."/>
            <person name="Palaniappan K."/>
            <person name="Land M."/>
            <person name="Hauser L."/>
            <person name="Jeffries C.D."/>
            <person name="Rohde M."/>
            <person name="Spring S."/>
            <person name="Gronow S."/>
            <person name="Detter J.C."/>
            <person name="Bristow J."/>
            <person name="Eisen J.A."/>
            <person name="Markowitz V."/>
            <person name="Hugenholtz P."/>
            <person name="Kyrpides N.C."/>
            <person name="Woyke T."/>
            <person name="Klenk H.P."/>
        </authorList>
    </citation>
    <scope>NUCLEOTIDE SEQUENCE</scope>
    <source>
        <strain evidence="8">ATCC 51460 / DSM 7334 / H1</strain>
    </source>
</reference>
<evidence type="ECO:0000256" key="5">
    <source>
        <dbReference type="ARBA" id="ARBA00023136"/>
    </source>
</evidence>
<feature type="transmembrane region" description="Helical" evidence="6">
    <location>
        <begin position="12"/>
        <end position="36"/>
    </location>
</feature>
<dbReference type="GO" id="GO:0015081">
    <property type="term" value="F:sodium ion transmembrane transporter activity"/>
    <property type="evidence" value="ECO:0007669"/>
    <property type="project" value="InterPro"/>
</dbReference>
<keyword evidence="3 6" id="KW-0812">Transmembrane</keyword>
<evidence type="ECO:0000256" key="1">
    <source>
        <dbReference type="ARBA" id="ARBA00004236"/>
    </source>
</evidence>
<dbReference type="HOGENOM" id="CLU_168750_0_0_12"/>
<keyword evidence="2" id="KW-1003">Cell membrane</keyword>
<dbReference type="STRING" id="744872.Spica_1030"/>
<dbReference type="OrthoDB" id="363320at2"/>
<dbReference type="NCBIfam" id="TIGR01195">
    <property type="entry name" value="oadG_fam"/>
    <property type="match status" value="1"/>
</dbReference>
<protein>
    <submittedName>
        <fullName evidence="7">Sodium pump decarboxylase, gamma subunit</fullName>
    </submittedName>
</protein>
<keyword evidence="8" id="KW-1185">Reference proteome</keyword>
<sequence length="85" mass="8681">MTIAEMFGQSGVLTLLGMGIVFGFLIILVLFMTLVAKVIHALGWDIDAQEGQGSAAGSATAAAGSNSAVVAAITAAVNEYRKTNH</sequence>
<dbReference type="Proteomes" id="UP000000503">
    <property type="component" value="Chromosome"/>
</dbReference>
<evidence type="ECO:0000256" key="6">
    <source>
        <dbReference type="SAM" id="Phobius"/>
    </source>
</evidence>
<dbReference type="InterPro" id="IPR005899">
    <property type="entry name" value="Na_pump_deCOase"/>
</dbReference>
<dbReference type="GO" id="GO:0036376">
    <property type="term" value="P:sodium ion export across plasma membrane"/>
    <property type="evidence" value="ECO:0007669"/>
    <property type="project" value="InterPro"/>
</dbReference>
<gene>
    <name evidence="7" type="ordered locus">Spica_1030</name>
</gene>